<organism evidence="6 7">
    <name type="scientific">Coemansia spiralis</name>
    <dbReference type="NCBI Taxonomy" id="417178"/>
    <lineage>
        <taxon>Eukaryota</taxon>
        <taxon>Fungi</taxon>
        <taxon>Fungi incertae sedis</taxon>
        <taxon>Zoopagomycota</taxon>
        <taxon>Kickxellomycotina</taxon>
        <taxon>Kickxellomycetes</taxon>
        <taxon>Kickxellales</taxon>
        <taxon>Kickxellaceae</taxon>
        <taxon>Coemansia</taxon>
    </lineage>
</organism>
<feature type="compositionally biased region" description="Polar residues" evidence="4">
    <location>
        <begin position="83"/>
        <end position="111"/>
    </location>
</feature>
<feature type="region of interest" description="Disordered" evidence="4">
    <location>
        <begin position="746"/>
        <end position="820"/>
    </location>
</feature>
<dbReference type="InterPro" id="IPR040182">
    <property type="entry name" value="ATG13"/>
</dbReference>
<feature type="compositionally biased region" description="Low complexity" evidence="4">
    <location>
        <begin position="876"/>
        <end position="889"/>
    </location>
</feature>
<feature type="compositionally biased region" description="Polar residues" evidence="4">
    <location>
        <begin position="56"/>
        <end position="75"/>
    </location>
</feature>
<feature type="region of interest" description="Disordered" evidence="4">
    <location>
        <begin position="1587"/>
        <end position="1655"/>
    </location>
</feature>
<feature type="region of interest" description="Disordered" evidence="4">
    <location>
        <begin position="1"/>
        <end position="111"/>
    </location>
</feature>
<feature type="compositionally biased region" description="Polar residues" evidence="4">
    <location>
        <begin position="1"/>
        <end position="23"/>
    </location>
</feature>
<name>A0A9W8G6S8_9FUNG</name>
<evidence type="ECO:0000256" key="4">
    <source>
        <dbReference type="SAM" id="MobiDB-lite"/>
    </source>
</evidence>
<feature type="region of interest" description="Disordered" evidence="4">
    <location>
        <begin position="124"/>
        <end position="161"/>
    </location>
</feature>
<evidence type="ECO:0000313" key="6">
    <source>
        <dbReference type="EMBL" id="KAJ2679932.1"/>
    </source>
</evidence>
<feature type="compositionally biased region" description="Polar residues" evidence="4">
    <location>
        <begin position="1139"/>
        <end position="1153"/>
    </location>
</feature>
<feature type="region of interest" description="Disordered" evidence="4">
    <location>
        <begin position="1411"/>
        <end position="1527"/>
    </location>
</feature>
<feature type="compositionally biased region" description="Polar residues" evidence="4">
    <location>
        <begin position="1497"/>
        <end position="1513"/>
    </location>
</feature>
<feature type="compositionally biased region" description="Low complexity" evidence="4">
    <location>
        <begin position="1002"/>
        <end position="1027"/>
    </location>
</feature>
<dbReference type="GO" id="GO:0000407">
    <property type="term" value="C:phagophore assembly site"/>
    <property type="evidence" value="ECO:0007669"/>
    <property type="project" value="TreeGrafter"/>
</dbReference>
<feature type="region of interest" description="Disordered" evidence="4">
    <location>
        <begin position="1371"/>
        <end position="1394"/>
    </location>
</feature>
<dbReference type="InterPro" id="IPR018731">
    <property type="entry name" value="Atg13_N"/>
</dbReference>
<gene>
    <name evidence="6" type="primary">ATG13</name>
    <name evidence="6" type="ORF">GGI25_001121</name>
</gene>
<dbReference type="Proteomes" id="UP001151518">
    <property type="component" value="Unassembled WGS sequence"/>
</dbReference>
<dbReference type="OrthoDB" id="70161at2759"/>
<keyword evidence="2 3" id="KW-0072">Autophagy</keyword>
<comment type="similarity">
    <text evidence="1 3">Belongs to the ATG13 family. Fungi subfamily.</text>
</comment>
<feature type="compositionally biased region" description="Basic and acidic residues" evidence="4">
    <location>
        <begin position="961"/>
        <end position="970"/>
    </location>
</feature>
<feature type="compositionally biased region" description="Basic and acidic residues" evidence="4">
    <location>
        <begin position="1640"/>
        <end position="1650"/>
    </location>
</feature>
<feature type="compositionally biased region" description="Polar residues" evidence="4">
    <location>
        <begin position="640"/>
        <end position="651"/>
    </location>
</feature>
<protein>
    <recommendedName>
        <fullName evidence="3">Autophagy-related protein 13</fullName>
    </recommendedName>
</protein>
<feature type="region of interest" description="Disordered" evidence="4">
    <location>
        <begin position="269"/>
        <end position="294"/>
    </location>
</feature>
<feature type="compositionally biased region" description="Polar residues" evidence="4">
    <location>
        <begin position="233"/>
        <end position="242"/>
    </location>
</feature>
<sequence>MTQRSFFWPRNGSSTSDKAQQGRNNTENATENDTNNRSESLSRSRTPLPTAAVSIVGSSSTRTHTSQGQAIQSHNDNFKHSVSIGSSNDGHGSRQPQNASSLPLQQQTAHPTSHAPLNAATYLQSRLPPNSGSPSAGIAAPSSFSSSYSSSPSPSPSINPYAGAIRSMLHATHSSASTLAEQSSKAQADSTAKTRATAGSTLPANLHRTNSSRTYSDSAPPLPPRYLEGGAYSGNSQHQLQHNPGDIKRQSLQRASPKTRQEHVAIAPASTPTAAASASTAPATAAPITSHGSRDTRCEQIVQNFYSKAAQIVAHLRGHGIGSSRYSHDVNTDFEAISTTLPQSRLMTSGATGQSTSSAMYASSASSSVIDVGSTGRRVNKWFNINLEDIVDAKEEAKFWRHAVTTGAHAFPQGPPPMFIEVCLDVSAVSPSDELQVTDIFGRPWSVDLELVTSNSRLLESQRLKTTSEEKAFGDGRRGRQHRASTIVLEVWRLDLDINSIPQPAPDLPRVYKQAIVFFRSLYSFANLLPCTSLQDQLNPNGINSESSYGRKMSVFYSFGTEMAPRSSVIDLDVSLTGTEKFLESHSFEPVSTPMGTFFMSVQYRRESSFSCAAQHSPLPHDNLSGIGAIDDTYFTPTLSSRSGSHFSPTRQHNNQQQNQEQHDNLAGSVTSPQSAASNVPWYGPMSLLDNTSNLHHPHGSSITSDRSVTMPSVNPFRTRPLSMGNSSSLPNYVSDIAGHKRVPTSRLSSEWQRPGDLYSTHEASRAQSSRTSLRRVSIGARGSIVDHGQGSQSHDGHISIGSSNRHGGSGGHTVSVGIRPHSLDHKADGIIGRLSTSGATDSGSMLHRSVMLRRFGDSLSPTESHKTGELGSRISTATAATESSGSGPISPPKPTILGPRSTSSGNTGSSVTGRSGLGFTPFKSPSLSESPGKKTISSFAEVSELVSASSLKSGEMAHSSLRELHDSGTRRRGLTIGGGPPLPAQQYDSPSQLASVQQFISKLSGSPSSHGSSASGHSRGLSSSFGNRRANSMRRHPSILATSATEPSIFASSSGIHSDVSGPSRRHTIVEGQVWGATGQHQPQNSRRQVSLDIAERDAQDIDDFIRMVDAKQPLKLAGRKDSIKKTPSSGRVRKETSTPYVTHQDIHSQPAQGVRELPQSAGPVLRKQQLMPLAASPMDYNENMQTIQTLPGDESLRKYQGILHEFTGISRDMESSVLAEDTVQQQRRQTRVLRHQQLASTPEDMDVERLAEGDISGSPFRRPAMPNPLLSSDRVSASRPISGLATSSFEDNPAATAPTTTGKEVDVNENMQSPENGANAPSGGGGSVDLLRSAFSELKIESQKQQQQQQKVKDLVQQQLLIKYDPYDESRRSSAPNVARMPPSPSAVGKTHVRNAAPGLDLEYERPLPLPVSIPRTPSGTGRRGAARKQQRVLKTRVDAEPDDELIDFAEVSPQKQQWKQRSNKDSGNADHARGRSQPIAHVPELSPEFAPRISTPQPSGHGSPAWQNRESMPLAPQPPLPVLQNPLPFGTPGHNIPASNNSRAATGKAVAGLRLSPEPTGPFSHRSDFISSNHQLGTLLSLADDASAARESPRSTPSTPLQGSMPSNFQLQQQGPAAFDSTERIGSGHQRSMGSRTEARRQNDSLRSHFPPLSFIIPRNRMDNRPIEQRPSDADVNNLRAAADSAEADEDDEELMFQMETSSIIH</sequence>
<feature type="compositionally biased region" description="Polar residues" evidence="4">
    <location>
        <begin position="924"/>
        <end position="934"/>
    </location>
</feature>
<dbReference type="PANTHER" id="PTHR13430:SF4">
    <property type="entry name" value="AUTOPHAGY-RELATED PROTEIN 13"/>
    <property type="match status" value="1"/>
</dbReference>
<dbReference type="GO" id="GO:0005829">
    <property type="term" value="C:cytosol"/>
    <property type="evidence" value="ECO:0007669"/>
    <property type="project" value="TreeGrafter"/>
</dbReference>
<comment type="caution">
    <text evidence="6">The sequence shown here is derived from an EMBL/GenBank/DDBJ whole genome shotgun (WGS) entry which is preliminary data.</text>
</comment>
<feature type="region of interest" description="Disordered" evidence="4">
    <location>
        <begin position="173"/>
        <end position="243"/>
    </location>
</feature>
<evidence type="ECO:0000256" key="2">
    <source>
        <dbReference type="ARBA" id="ARBA00023006"/>
    </source>
</evidence>
<feature type="region of interest" description="Disordered" evidence="4">
    <location>
        <begin position="858"/>
        <end position="934"/>
    </location>
</feature>
<feature type="compositionally biased region" description="Polar residues" evidence="4">
    <location>
        <begin position="987"/>
        <end position="1001"/>
    </location>
</feature>
<feature type="compositionally biased region" description="Low complexity" evidence="4">
    <location>
        <begin position="902"/>
        <end position="915"/>
    </location>
</feature>
<dbReference type="Pfam" id="PF10033">
    <property type="entry name" value="ATG13"/>
    <property type="match status" value="1"/>
</dbReference>
<feature type="compositionally biased region" description="Low complexity" evidence="4">
    <location>
        <begin position="799"/>
        <end position="818"/>
    </location>
</feature>
<evidence type="ECO:0000259" key="5">
    <source>
        <dbReference type="Pfam" id="PF10033"/>
    </source>
</evidence>
<dbReference type="GO" id="GO:0034727">
    <property type="term" value="P:piecemeal microautophagy of the nucleus"/>
    <property type="evidence" value="ECO:0007669"/>
    <property type="project" value="TreeGrafter"/>
</dbReference>
<feature type="compositionally biased region" description="Polar residues" evidence="4">
    <location>
        <begin position="689"/>
        <end position="713"/>
    </location>
</feature>
<evidence type="ECO:0000256" key="1">
    <source>
        <dbReference type="ARBA" id="ARBA00005246"/>
    </source>
</evidence>
<reference evidence="6" key="1">
    <citation type="submission" date="2022-07" db="EMBL/GenBank/DDBJ databases">
        <title>Phylogenomic reconstructions and comparative analyses of Kickxellomycotina fungi.</title>
        <authorList>
            <person name="Reynolds N.K."/>
            <person name="Stajich J.E."/>
            <person name="Barry K."/>
            <person name="Grigoriev I.V."/>
            <person name="Crous P."/>
            <person name="Smith M.E."/>
        </authorList>
    </citation>
    <scope>NUCLEOTIDE SEQUENCE</scope>
    <source>
        <strain evidence="6">NRRL 3115</strain>
    </source>
</reference>
<dbReference type="InterPro" id="IPR036570">
    <property type="entry name" value="HORMA_dom_sf"/>
</dbReference>
<dbReference type="GO" id="GO:1990316">
    <property type="term" value="C:Atg1/ULK1 kinase complex"/>
    <property type="evidence" value="ECO:0007669"/>
    <property type="project" value="InterPro"/>
</dbReference>
<dbReference type="Gene3D" id="3.30.900.10">
    <property type="entry name" value="HORMA domain"/>
    <property type="match status" value="1"/>
</dbReference>
<feature type="region of interest" description="Disordered" evidence="4">
    <location>
        <begin position="1121"/>
        <end position="1154"/>
    </location>
</feature>
<feature type="compositionally biased region" description="Polar residues" evidence="4">
    <location>
        <begin position="668"/>
        <end position="678"/>
    </location>
</feature>
<evidence type="ECO:0000313" key="7">
    <source>
        <dbReference type="Proteomes" id="UP001151518"/>
    </source>
</evidence>
<dbReference type="PANTHER" id="PTHR13430">
    <property type="match status" value="1"/>
</dbReference>
<feature type="region of interest" description="Disordered" evidence="4">
    <location>
        <begin position="1229"/>
        <end position="1331"/>
    </location>
</feature>
<feature type="compositionally biased region" description="Polar residues" evidence="4">
    <location>
        <begin position="1597"/>
        <end position="1618"/>
    </location>
</feature>
<feature type="compositionally biased region" description="Low complexity" evidence="4">
    <location>
        <begin position="128"/>
        <end position="161"/>
    </location>
</feature>
<feature type="compositionally biased region" description="Polar residues" evidence="4">
    <location>
        <begin position="173"/>
        <end position="217"/>
    </location>
</feature>
<feature type="compositionally biased region" description="Low complexity" evidence="4">
    <location>
        <begin position="269"/>
        <end position="290"/>
    </location>
</feature>
<feature type="region of interest" description="Disordered" evidence="4">
    <location>
        <begin position="950"/>
        <end position="1030"/>
    </location>
</feature>
<accession>A0A9W8G6S8</accession>
<dbReference type="EMBL" id="JANBTW010000008">
    <property type="protein sequence ID" value="KAJ2679932.1"/>
    <property type="molecule type" value="Genomic_DNA"/>
</dbReference>
<feature type="compositionally biased region" description="Basic residues" evidence="4">
    <location>
        <begin position="1427"/>
        <end position="1437"/>
    </location>
</feature>
<feature type="compositionally biased region" description="Basic and acidic residues" evidence="4">
    <location>
        <begin position="1465"/>
        <end position="1476"/>
    </location>
</feature>
<proteinExistence type="inferred from homology"/>
<feature type="region of interest" description="Disordered" evidence="4">
    <location>
        <begin position="640"/>
        <end position="723"/>
    </location>
</feature>
<feature type="compositionally biased region" description="Low complexity" evidence="4">
    <location>
        <begin position="24"/>
        <end position="33"/>
    </location>
</feature>
<feature type="domain" description="Autophagy-related protein 13 N-terminal" evidence="5">
    <location>
        <begin position="302"/>
        <end position="610"/>
    </location>
</feature>
<evidence type="ECO:0000256" key="3">
    <source>
        <dbReference type="RuleBase" id="RU361214"/>
    </source>
</evidence>
<dbReference type="GO" id="GO:0000423">
    <property type="term" value="P:mitophagy"/>
    <property type="evidence" value="ECO:0007669"/>
    <property type="project" value="TreeGrafter"/>
</dbReference>
<dbReference type="GO" id="GO:0034497">
    <property type="term" value="P:protein localization to phagophore assembly site"/>
    <property type="evidence" value="ECO:0007669"/>
    <property type="project" value="TreeGrafter"/>
</dbReference>